<dbReference type="PANTHER" id="PTHR43424">
    <property type="entry name" value="LOCUS PUTATIVE PROTEIN 1-RELATED"/>
    <property type="match status" value="1"/>
</dbReference>
<keyword evidence="3 5" id="KW-1133">Transmembrane helix</keyword>
<evidence type="ECO:0000256" key="3">
    <source>
        <dbReference type="ARBA" id="ARBA00022989"/>
    </source>
</evidence>
<feature type="transmembrane region" description="Helical" evidence="5">
    <location>
        <begin position="293"/>
        <end position="312"/>
    </location>
</feature>
<name>A0A3E5EHH1_9FIRM</name>
<comment type="caution">
    <text evidence="6">The sequence shown here is derived from an EMBL/GenBank/DDBJ whole genome shotgun (WGS) entry which is preliminary data.</text>
</comment>
<keyword evidence="2 5" id="KW-0812">Transmembrane</keyword>
<dbReference type="InterPro" id="IPR002797">
    <property type="entry name" value="Polysacc_synth"/>
</dbReference>
<dbReference type="GeneID" id="92863326"/>
<evidence type="ECO:0000313" key="6">
    <source>
        <dbReference type="EMBL" id="RGN88401.1"/>
    </source>
</evidence>
<feature type="transmembrane region" description="Helical" evidence="5">
    <location>
        <begin position="362"/>
        <end position="382"/>
    </location>
</feature>
<proteinExistence type="predicted"/>
<organism evidence="6 7">
    <name type="scientific">Dorea formicigenerans</name>
    <dbReference type="NCBI Taxonomy" id="39486"/>
    <lineage>
        <taxon>Bacteria</taxon>
        <taxon>Bacillati</taxon>
        <taxon>Bacillota</taxon>
        <taxon>Clostridia</taxon>
        <taxon>Lachnospirales</taxon>
        <taxon>Lachnospiraceae</taxon>
        <taxon>Dorea</taxon>
    </lineage>
</organism>
<evidence type="ECO:0000256" key="5">
    <source>
        <dbReference type="SAM" id="Phobius"/>
    </source>
</evidence>
<feature type="transmembrane region" description="Helical" evidence="5">
    <location>
        <begin position="388"/>
        <end position="406"/>
    </location>
</feature>
<comment type="subcellular location">
    <subcellularLocation>
        <location evidence="1">Membrane</location>
        <topology evidence="1">Multi-pass membrane protein</topology>
    </subcellularLocation>
</comment>
<dbReference type="GO" id="GO:0016020">
    <property type="term" value="C:membrane"/>
    <property type="evidence" value="ECO:0007669"/>
    <property type="project" value="UniProtKB-SubCell"/>
</dbReference>
<feature type="transmembrane region" description="Helical" evidence="5">
    <location>
        <begin position="148"/>
        <end position="170"/>
    </location>
</feature>
<evidence type="ECO:0000256" key="1">
    <source>
        <dbReference type="ARBA" id="ARBA00004141"/>
    </source>
</evidence>
<feature type="transmembrane region" description="Helical" evidence="5">
    <location>
        <begin position="21"/>
        <end position="41"/>
    </location>
</feature>
<dbReference type="EMBL" id="QSVB01000018">
    <property type="protein sequence ID" value="RGN88401.1"/>
    <property type="molecule type" value="Genomic_DNA"/>
</dbReference>
<evidence type="ECO:0000256" key="4">
    <source>
        <dbReference type="ARBA" id="ARBA00023136"/>
    </source>
</evidence>
<gene>
    <name evidence="6" type="ORF">DXB36_13640</name>
</gene>
<dbReference type="RefSeq" id="WP_005336039.1">
    <property type="nucleotide sequence ID" value="NZ_CP102279.1"/>
</dbReference>
<dbReference type="Proteomes" id="UP000260841">
    <property type="component" value="Unassembled WGS sequence"/>
</dbReference>
<dbReference type="CDD" id="cd13128">
    <property type="entry name" value="MATE_Wzx_like"/>
    <property type="match status" value="1"/>
</dbReference>
<evidence type="ECO:0000256" key="2">
    <source>
        <dbReference type="ARBA" id="ARBA00022692"/>
    </source>
</evidence>
<keyword evidence="4 5" id="KW-0472">Membrane</keyword>
<feature type="transmembrane region" description="Helical" evidence="5">
    <location>
        <begin position="217"/>
        <end position="234"/>
    </location>
</feature>
<dbReference type="AlphaFoldDB" id="A0A3E5EHH1"/>
<feature type="transmembrane region" description="Helical" evidence="5">
    <location>
        <begin position="89"/>
        <end position="110"/>
    </location>
</feature>
<dbReference type="InterPro" id="IPR052556">
    <property type="entry name" value="PolySynth_Transporter"/>
</dbReference>
<sequence length="426" mass="47750">MKIKNLLNSKVTRNASWIIAGRVYHMVLAFVVGLLTARYLGPNNYGLINYAATYTSFFASFCTLGINSVIVKNFVDHPDEEGETVGSAIILRTISSVLSVVMMMCITFIADNGEKTTNIVVFLCGIGVIFQVMDTLDYWFQSRLESKYSAFATVISYTVVSIYKVWLLVTGKSVEWFAVSTSIDYLVVAIILLIVYKKRNGPRFSCSMRKAKELFKSSYHFILAGLMVSIYGSTDKFMLKQLLNEAEVGYYSTAVSLCNTWVFLLTAIIDSLYPVILQSFNNKELFERKNKQLYSIVFYISVSVSILFSVLATPVVRILYGKAYIAAAAPLRIITWYTAFSYLGVARNAWIVSYNKQNYLKYLYIGAAITNVVLNVIMIPLWGASGAAFASLLTQISTILVFPALIKDLRPNVKLMVDAILLKKVF</sequence>
<dbReference type="PANTHER" id="PTHR43424:SF1">
    <property type="entry name" value="LOCUS PUTATIVE PROTEIN 1-RELATED"/>
    <property type="match status" value="1"/>
</dbReference>
<protein>
    <submittedName>
        <fullName evidence="6">Flippase</fullName>
    </submittedName>
</protein>
<dbReference type="Pfam" id="PF01943">
    <property type="entry name" value="Polysacc_synt"/>
    <property type="match status" value="1"/>
</dbReference>
<feature type="transmembrane region" description="Helical" evidence="5">
    <location>
        <begin position="254"/>
        <end position="273"/>
    </location>
</feature>
<feature type="transmembrane region" description="Helical" evidence="5">
    <location>
        <begin position="47"/>
        <end position="69"/>
    </location>
</feature>
<accession>A0A3E5EHH1</accession>
<feature type="transmembrane region" description="Helical" evidence="5">
    <location>
        <begin position="116"/>
        <end position="136"/>
    </location>
</feature>
<feature type="transmembrane region" description="Helical" evidence="5">
    <location>
        <begin position="176"/>
        <end position="196"/>
    </location>
</feature>
<evidence type="ECO:0000313" key="7">
    <source>
        <dbReference type="Proteomes" id="UP000260841"/>
    </source>
</evidence>
<reference evidence="6 7" key="1">
    <citation type="submission" date="2018-08" db="EMBL/GenBank/DDBJ databases">
        <title>A genome reference for cultivated species of the human gut microbiota.</title>
        <authorList>
            <person name="Zou Y."/>
            <person name="Xue W."/>
            <person name="Luo G."/>
        </authorList>
    </citation>
    <scope>NUCLEOTIDE SEQUENCE [LARGE SCALE GENOMIC DNA]</scope>
    <source>
        <strain evidence="6 7">OM03-2</strain>
    </source>
</reference>
<feature type="transmembrane region" description="Helical" evidence="5">
    <location>
        <begin position="324"/>
        <end position="350"/>
    </location>
</feature>